<evidence type="ECO:0000256" key="5">
    <source>
        <dbReference type="ARBA" id="ARBA00022617"/>
    </source>
</evidence>
<sequence>MGPVIVAAASVFAALVIYYGVYRRPTRISLTDIPGPESPSFIMGNMKELYQRQAAEADFAWQARYGSIVRFKGFFGEDRLMISDHAALQYIYLKSGYRFSRRDDRRIVANMIEGKGILWADGDDHKRQRGVMLPAFGGPETKALLSSFQGCAESMGNKWMDMMSNSKEQSVVLDIHAWLSRATLDAIGEAAFDARFGSMDDNKSPLVHAYSNLMTDMFSSPSDMQMLFQGVSRYIPLGILKYIGNTSKNPLLVRMREVSGAATVVAKQMVEEKAEMLLQGKGSRDVFSLLVKANMDTEAKAKLTEEELFAQMRTILFTGHETTSKTISWALLELAKHPEIQSRLRAEIRETDTVVHARGDVDFTIADFDAMPYTTAVIKEVLRFCPVLYHSCRYATEDDVLPLSEPITTRSGEVIHELPVPKGTWIVLSVAGYNRNKNLWGEDAHVFNPERWRSGAAKEKKATAFSVYSNLGTFGGGVRACIGWRFAVIEIQAFLTEIIGKFELTLTDKSKRIRREACVVMAPTVEGEVENGIQLPLRVSVALRAE</sequence>
<dbReference type="CDD" id="cd11069">
    <property type="entry name" value="CYP_FUM15-like"/>
    <property type="match status" value="1"/>
</dbReference>
<evidence type="ECO:0000256" key="10">
    <source>
        <dbReference type="ARBA" id="ARBA00023004"/>
    </source>
</evidence>
<dbReference type="PRINTS" id="PR00385">
    <property type="entry name" value="P450"/>
</dbReference>
<dbReference type="PANTHER" id="PTHR24305">
    <property type="entry name" value="CYTOCHROME P450"/>
    <property type="match status" value="1"/>
</dbReference>
<dbReference type="PROSITE" id="PS00086">
    <property type="entry name" value="CYTOCHROME_P450"/>
    <property type="match status" value="1"/>
</dbReference>
<evidence type="ECO:0000256" key="1">
    <source>
        <dbReference type="ARBA" id="ARBA00001971"/>
    </source>
</evidence>
<evidence type="ECO:0000256" key="9">
    <source>
        <dbReference type="ARBA" id="ARBA00023002"/>
    </source>
</evidence>
<dbReference type="InterPro" id="IPR001128">
    <property type="entry name" value="Cyt_P450"/>
</dbReference>
<comment type="subcellular location">
    <subcellularLocation>
        <location evidence="2">Membrane</location>
    </subcellularLocation>
</comment>
<keyword evidence="12" id="KW-0472">Membrane</keyword>
<evidence type="ECO:0000256" key="8">
    <source>
        <dbReference type="ARBA" id="ARBA00022989"/>
    </source>
</evidence>
<dbReference type="InterPro" id="IPR017972">
    <property type="entry name" value="Cyt_P450_CS"/>
</dbReference>
<evidence type="ECO:0000256" key="13">
    <source>
        <dbReference type="PIRSR" id="PIRSR602401-1"/>
    </source>
</evidence>
<dbReference type="Proteomes" id="UP000092154">
    <property type="component" value="Unassembled WGS sequence"/>
</dbReference>
<organism evidence="15 16">
    <name type="scientific">Rhizopogon vinicolor AM-OR11-026</name>
    <dbReference type="NCBI Taxonomy" id="1314800"/>
    <lineage>
        <taxon>Eukaryota</taxon>
        <taxon>Fungi</taxon>
        <taxon>Dikarya</taxon>
        <taxon>Basidiomycota</taxon>
        <taxon>Agaricomycotina</taxon>
        <taxon>Agaricomycetes</taxon>
        <taxon>Agaricomycetidae</taxon>
        <taxon>Boletales</taxon>
        <taxon>Suillineae</taxon>
        <taxon>Rhizopogonaceae</taxon>
        <taxon>Rhizopogon</taxon>
    </lineage>
</organism>
<evidence type="ECO:0000256" key="7">
    <source>
        <dbReference type="ARBA" id="ARBA00022723"/>
    </source>
</evidence>
<evidence type="ECO:0000256" key="12">
    <source>
        <dbReference type="ARBA" id="ARBA00023136"/>
    </source>
</evidence>
<dbReference type="GO" id="GO:0016705">
    <property type="term" value="F:oxidoreductase activity, acting on paired donors, with incorporation or reduction of molecular oxygen"/>
    <property type="evidence" value="ECO:0007669"/>
    <property type="project" value="InterPro"/>
</dbReference>
<keyword evidence="5 13" id="KW-0349">Heme</keyword>
<proteinExistence type="inferred from homology"/>
<dbReference type="SUPFAM" id="SSF48264">
    <property type="entry name" value="Cytochrome P450"/>
    <property type="match status" value="1"/>
</dbReference>
<dbReference type="OrthoDB" id="1470350at2759"/>
<dbReference type="InParanoid" id="A0A1B7NCC2"/>
<dbReference type="STRING" id="1314800.A0A1B7NCC2"/>
<evidence type="ECO:0000313" key="16">
    <source>
        <dbReference type="Proteomes" id="UP000092154"/>
    </source>
</evidence>
<dbReference type="GO" id="GO:0016020">
    <property type="term" value="C:membrane"/>
    <property type="evidence" value="ECO:0007669"/>
    <property type="project" value="UniProtKB-SubCell"/>
</dbReference>
<feature type="binding site" description="axial binding residue" evidence="13">
    <location>
        <position position="481"/>
    </location>
    <ligand>
        <name>heme</name>
        <dbReference type="ChEBI" id="CHEBI:30413"/>
    </ligand>
    <ligandPart>
        <name>Fe</name>
        <dbReference type="ChEBI" id="CHEBI:18248"/>
    </ligandPart>
</feature>
<gene>
    <name evidence="15" type="ORF">K503DRAFT_766803</name>
</gene>
<keyword evidence="16" id="KW-1185">Reference proteome</keyword>
<dbReference type="EMBL" id="KV448157">
    <property type="protein sequence ID" value="OAX42444.1"/>
    <property type="molecule type" value="Genomic_DNA"/>
</dbReference>
<comment type="pathway">
    <text evidence="3">Secondary metabolite biosynthesis; terpenoid biosynthesis.</text>
</comment>
<evidence type="ECO:0000256" key="4">
    <source>
        <dbReference type="ARBA" id="ARBA00010617"/>
    </source>
</evidence>
<name>A0A1B7NCC2_9AGAM</name>
<dbReference type="GO" id="GO:0004497">
    <property type="term" value="F:monooxygenase activity"/>
    <property type="evidence" value="ECO:0007669"/>
    <property type="project" value="UniProtKB-KW"/>
</dbReference>
<protein>
    <submittedName>
        <fullName evidence="15">Cytochrome P450</fullName>
    </submittedName>
</protein>
<keyword evidence="8" id="KW-1133">Transmembrane helix</keyword>
<evidence type="ECO:0000256" key="14">
    <source>
        <dbReference type="RuleBase" id="RU000461"/>
    </source>
</evidence>
<evidence type="ECO:0000256" key="11">
    <source>
        <dbReference type="ARBA" id="ARBA00023033"/>
    </source>
</evidence>
<evidence type="ECO:0000256" key="6">
    <source>
        <dbReference type="ARBA" id="ARBA00022692"/>
    </source>
</evidence>
<evidence type="ECO:0000313" key="15">
    <source>
        <dbReference type="EMBL" id="OAX42444.1"/>
    </source>
</evidence>
<keyword evidence="6" id="KW-0812">Transmembrane</keyword>
<keyword evidence="7 13" id="KW-0479">Metal-binding</keyword>
<dbReference type="GO" id="GO:0020037">
    <property type="term" value="F:heme binding"/>
    <property type="evidence" value="ECO:0007669"/>
    <property type="project" value="InterPro"/>
</dbReference>
<dbReference type="Gene3D" id="1.10.630.10">
    <property type="entry name" value="Cytochrome P450"/>
    <property type="match status" value="1"/>
</dbReference>
<dbReference type="GO" id="GO:0005506">
    <property type="term" value="F:iron ion binding"/>
    <property type="evidence" value="ECO:0007669"/>
    <property type="project" value="InterPro"/>
</dbReference>
<evidence type="ECO:0000256" key="3">
    <source>
        <dbReference type="ARBA" id="ARBA00004721"/>
    </source>
</evidence>
<comment type="cofactor">
    <cofactor evidence="1 13">
        <name>heme</name>
        <dbReference type="ChEBI" id="CHEBI:30413"/>
    </cofactor>
</comment>
<dbReference type="InterPro" id="IPR036396">
    <property type="entry name" value="Cyt_P450_sf"/>
</dbReference>
<accession>A0A1B7NCC2</accession>
<comment type="similarity">
    <text evidence="4 14">Belongs to the cytochrome P450 family.</text>
</comment>
<keyword evidence="9 14" id="KW-0560">Oxidoreductase</keyword>
<reference evidence="15 16" key="1">
    <citation type="submission" date="2016-06" db="EMBL/GenBank/DDBJ databases">
        <title>Comparative genomics of the ectomycorrhizal sister species Rhizopogon vinicolor and Rhizopogon vesiculosus (Basidiomycota: Boletales) reveals a divergence of the mating type B locus.</title>
        <authorList>
            <consortium name="DOE Joint Genome Institute"/>
            <person name="Mujic A.B."/>
            <person name="Kuo A."/>
            <person name="Tritt A."/>
            <person name="Lipzen A."/>
            <person name="Chen C."/>
            <person name="Johnson J."/>
            <person name="Sharma A."/>
            <person name="Barry K."/>
            <person name="Grigoriev I.V."/>
            <person name="Spatafora J.W."/>
        </authorList>
    </citation>
    <scope>NUCLEOTIDE SEQUENCE [LARGE SCALE GENOMIC DNA]</scope>
    <source>
        <strain evidence="15 16">AM-OR11-026</strain>
    </source>
</reference>
<dbReference type="AlphaFoldDB" id="A0A1B7NCC2"/>
<dbReference type="Pfam" id="PF00067">
    <property type="entry name" value="p450"/>
    <property type="match status" value="1"/>
</dbReference>
<dbReference type="PRINTS" id="PR00463">
    <property type="entry name" value="EP450I"/>
</dbReference>
<evidence type="ECO:0000256" key="2">
    <source>
        <dbReference type="ARBA" id="ARBA00004370"/>
    </source>
</evidence>
<keyword evidence="10 13" id="KW-0408">Iron</keyword>
<keyword evidence="11 14" id="KW-0503">Monooxygenase</keyword>
<dbReference type="InterPro" id="IPR050121">
    <property type="entry name" value="Cytochrome_P450_monoxygenase"/>
</dbReference>
<dbReference type="PANTHER" id="PTHR24305:SF166">
    <property type="entry name" value="CYTOCHROME P450 12A4, MITOCHONDRIAL-RELATED"/>
    <property type="match status" value="1"/>
</dbReference>
<dbReference type="InterPro" id="IPR002401">
    <property type="entry name" value="Cyt_P450_E_grp-I"/>
</dbReference>